<evidence type="ECO:0000313" key="1">
    <source>
        <dbReference type="EMBL" id="GAD66664.1"/>
    </source>
</evidence>
<dbReference type="eggNOG" id="ENOG5032UH6">
    <property type="taxonomic scope" value="Bacteria"/>
</dbReference>
<evidence type="ECO:0000313" key="2">
    <source>
        <dbReference type="Proteomes" id="UP000016570"/>
    </source>
</evidence>
<dbReference type="AlphaFoldDB" id="U3BA17"/>
<name>U3BA17_VIBPR</name>
<protein>
    <recommendedName>
        <fullName evidence="3">Transcriptional regulator VspR</fullName>
    </recommendedName>
</protein>
<organism evidence="1 2">
    <name type="scientific">Vibrio proteolyticus NBRC 13287</name>
    <dbReference type="NCBI Taxonomy" id="1219065"/>
    <lineage>
        <taxon>Bacteria</taxon>
        <taxon>Pseudomonadati</taxon>
        <taxon>Pseudomonadota</taxon>
        <taxon>Gammaproteobacteria</taxon>
        <taxon>Vibrionales</taxon>
        <taxon>Vibrionaceae</taxon>
        <taxon>Vibrio</taxon>
    </lineage>
</organism>
<dbReference type="RefSeq" id="WP_021704642.1">
    <property type="nucleotide sequence ID" value="NZ_BATJ01000004.1"/>
</dbReference>
<accession>U3BA17</accession>
<comment type="caution">
    <text evidence="1">The sequence shown here is derived from an EMBL/GenBank/DDBJ whole genome shotgun (WGS) entry which is preliminary data.</text>
</comment>
<gene>
    <name evidence="1" type="ORF">VPR01S_04_02680</name>
</gene>
<evidence type="ECO:0008006" key="3">
    <source>
        <dbReference type="Google" id="ProtNLM"/>
    </source>
</evidence>
<keyword evidence="2" id="KW-1185">Reference proteome</keyword>
<dbReference type="STRING" id="1219065.VPR01S_04_02680"/>
<dbReference type="EMBL" id="BATJ01000004">
    <property type="protein sequence ID" value="GAD66664.1"/>
    <property type="molecule type" value="Genomic_DNA"/>
</dbReference>
<dbReference type="Proteomes" id="UP000016570">
    <property type="component" value="Unassembled WGS sequence"/>
</dbReference>
<proteinExistence type="predicted"/>
<reference evidence="1 2" key="1">
    <citation type="submission" date="2013-09" db="EMBL/GenBank/DDBJ databases">
        <title>Whole genome shotgun sequence of Vibrio proteolyticus NBRC 13287.</title>
        <authorList>
            <person name="Isaki S."/>
            <person name="Hosoyama A."/>
            <person name="Numata M."/>
            <person name="Hashimoto M."/>
            <person name="Hosoyama Y."/>
            <person name="Tsuchikane K."/>
            <person name="Noguchi M."/>
            <person name="Hirakata S."/>
            <person name="Ichikawa N."/>
            <person name="Ohji S."/>
            <person name="Yamazoe A."/>
            <person name="Fujita N."/>
        </authorList>
    </citation>
    <scope>NUCLEOTIDE SEQUENCE [LARGE SCALE GENOMIC DNA]</scope>
    <source>
        <strain evidence="1 2">NBRC 13287</strain>
    </source>
</reference>
<sequence length="181" mass="20984">MKSHKKINYLMYKLLIQENRDGFEVLEARDVLMDAFAVSTDANEARKQIYRQLRFFERKGWLKTNGNGRSKKYFQTSKFKEMSVTPRLKAPLLYLDNAPTIENNYCTLETELKQNQKELEILIAEESEYLTLQSRFPELKIRLSVLVQGSKKRHVSLLGRINALKGVLESISKGSYGKSLS</sequence>